<proteinExistence type="predicted"/>
<gene>
    <name evidence="1" type="ORF">DFQ11_103154</name>
</gene>
<name>A0A2V4XEQ1_9FLAO</name>
<dbReference type="SUPFAM" id="SSF69304">
    <property type="entry name" value="Tricorn protease N-terminal domain"/>
    <property type="match status" value="1"/>
</dbReference>
<accession>A0A2V4XEQ1</accession>
<dbReference type="EMBL" id="QJTD01000003">
    <property type="protein sequence ID" value="PYE81074.1"/>
    <property type="molecule type" value="Genomic_DNA"/>
</dbReference>
<evidence type="ECO:0000313" key="2">
    <source>
        <dbReference type="Proteomes" id="UP000248054"/>
    </source>
</evidence>
<dbReference type="InterPro" id="IPR011659">
    <property type="entry name" value="WD40"/>
</dbReference>
<protein>
    <submittedName>
        <fullName evidence="1">WD40 repeat protein</fullName>
    </submittedName>
</protein>
<sequence length="290" mass="32919">MKTLKFLFCLFTLSIYSQSNIEIFLFDLETDQSTITLKNAKILSNNEGYDNQPSFIDDRYIVFASTRNGQTDISKYDTRDNSKAWINSTEGGEYSPLKIPNKQEVSAVRLDKDGKQRLYSYNLKNGQSKELIKDLVVAYYTWYNDNTIVSAVIEGDQLNLYVSNLSDGTNTKYASNVGRSFHKIPNSNLVSFISKENNDQWQVKSLNPVNGDIIFITNSIENVEDICWLNHDTLLSGKANNLYKLALKEDSDWQFIADLSKYGIKDISRLSTNSTASKLVIAGDIETKKK</sequence>
<dbReference type="OrthoDB" id="9797498at2"/>
<dbReference type="InterPro" id="IPR011042">
    <property type="entry name" value="6-blade_b-propeller_TolB-like"/>
</dbReference>
<reference evidence="1 2" key="1">
    <citation type="submission" date="2018-06" db="EMBL/GenBank/DDBJ databases">
        <title>Genomic Encyclopedia of Type Strains, Phase III (KMG-III): the genomes of soil and plant-associated and newly described type strains.</title>
        <authorList>
            <person name="Whitman W."/>
        </authorList>
    </citation>
    <scope>NUCLEOTIDE SEQUENCE [LARGE SCALE GENOMIC DNA]</scope>
    <source>
        <strain evidence="1 2">CECT 7945</strain>
    </source>
</reference>
<organism evidence="1 2">
    <name type="scientific">Winogradskyella epiphytica</name>
    <dbReference type="NCBI Taxonomy" id="262005"/>
    <lineage>
        <taxon>Bacteria</taxon>
        <taxon>Pseudomonadati</taxon>
        <taxon>Bacteroidota</taxon>
        <taxon>Flavobacteriia</taxon>
        <taxon>Flavobacteriales</taxon>
        <taxon>Flavobacteriaceae</taxon>
        <taxon>Winogradskyella</taxon>
    </lineage>
</organism>
<keyword evidence="2" id="KW-1185">Reference proteome</keyword>
<comment type="caution">
    <text evidence="1">The sequence shown here is derived from an EMBL/GenBank/DDBJ whole genome shotgun (WGS) entry which is preliminary data.</text>
</comment>
<dbReference type="Proteomes" id="UP000248054">
    <property type="component" value="Unassembled WGS sequence"/>
</dbReference>
<dbReference type="Gene3D" id="2.120.10.30">
    <property type="entry name" value="TolB, C-terminal domain"/>
    <property type="match status" value="1"/>
</dbReference>
<dbReference type="RefSeq" id="WP_110475691.1">
    <property type="nucleotide sequence ID" value="NZ_BMWQ01000003.1"/>
</dbReference>
<evidence type="ECO:0000313" key="1">
    <source>
        <dbReference type="EMBL" id="PYE81074.1"/>
    </source>
</evidence>
<dbReference type="Pfam" id="PF07676">
    <property type="entry name" value="PD40"/>
    <property type="match status" value="1"/>
</dbReference>
<dbReference type="AlphaFoldDB" id="A0A2V4XEQ1"/>